<reference evidence="2 3" key="1">
    <citation type="submission" date="2020-07" db="EMBL/GenBank/DDBJ databases">
        <authorList>
            <person name="Feng X."/>
        </authorList>
    </citation>
    <scope>NUCLEOTIDE SEQUENCE [LARGE SCALE GENOMIC DNA]</scope>
    <source>
        <strain evidence="2 3">JCM23202</strain>
    </source>
</reference>
<dbReference type="SUPFAM" id="SSF53597">
    <property type="entry name" value="Dihydrofolate reductase-like"/>
    <property type="match status" value="1"/>
</dbReference>
<organism evidence="2 3">
    <name type="scientific">Pelagicoccus albus</name>
    <dbReference type="NCBI Taxonomy" id="415222"/>
    <lineage>
        <taxon>Bacteria</taxon>
        <taxon>Pseudomonadati</taxon>
        <taxon>Verrucomicrobiota</taxon>
        <taxon>Opitutia</taxon>
        <taxon>Puniceicoccales</taxon>
        <taxon>Pelagicoccaceae</taxon>
        <taxon>Pelagicoccus</taxon>
    </lineage>
</organism>
<dbReference type="PANTHER" id="PTHR38011:SF11">
    <property type="entry name" value="2,5-DIAMINO-6-RIBOSYLAMINO-4(3H)-PYRIMIDINONE 5'-PHOSPHATE REDUCTASE"/>
    <property type="match status" value="1"/>
</dbReference>
<dbReference type="Pfam" id="PF01872">
    <property type="entry name" value="RibD_C"/>
    <property type="match status" value="1"/>
</dbReference>
<dbReference type="EMBL" id="JACHVC010000007">
    <property type="protein sequence ID" value="MBC2605823.1"/>
    <property type="molecule type" value="Genomic_DNA"/>
</dbReference>
<name>A0A7X1E861_9BACT</name>
<dbReference type="InterPro" id="IPR024072">
    <property type="entry name" value="DHFR-like_dom_sf"/>
</dbReference>
<dbReference type="InterPro" id="IPR002734">
    <property type="entry name" value="RibDG_C"/>
</dbReference>
<comment type="caution">
    <text evidence="2">The sequence shown here is derived from an EMBL/GenBank/DDBJ whole genome shotgun (WGS) entry which is preliminary data.</text>
</comment>
<keyword evidence="3" id="KW-1185">Reference proteome</keyword>
<evidence type="ECO:0000313" key="2">
    <source>
        <dbReference type="EMBL" id="MBC2605823.1"/>
    </source>
</evidence>
<dbReference type="RefSeq" id="WP_185659716.1">
    <property type="nucleotide sequence ID" value="NZ_CAWPOO010000007.1"/>
</dbReference>
<dbReference type="PANTHER" id="PTHR38011">
    <property type="entry name" value="DIHYDROFOLATE REDUCTASE FAMILY PROTEIN (AFU_ORTHOLOGUE AFUA_8G06820)"/>
    <property type="match status" value="1"/>
</dbReference>
<feature type="domain" description="Bacterial bifunctional deaminase-reductase C-terminal" evidence="1">
    <location>
        <begin position="4"/>
        <end position="166"/>
    </location>
</feature>
<dbReference type="GO" id="GO:0008703">
    <property type="term" value="F:5-amino-6-(5-phosphoribosylamino)uracil reductase activity"/>
    <property type="evidence" value="ECO:0007669"/>
    <property type="project" value="InterPro"/>
</dbReference>
<evidence type="ECO:0000313" key="3">
    <source>
        <dbReference type="Proteomes" id="UP000526501"/>
    </source>
</evidence>
<dbReference type="Gene3D" id="3.40.430.10">
    <property type="entry name" value="Dihydrofolate Reductase, subunit A"/>
    <property type="match status" value="1"/>
</dbReference>
<sequence>MSRITLIAAQSLDGFIARPDRPGTDFCSEADAAFLRSSLQNFDSMIMGRKTYETLRQRIQSSSSTRFLRKVVTRNPSDFEDEERPGLIEFTNLSPTQIQAELAKRGRKMTALLGGGQIYTHFLASGLVEELWITIEPILFGAGTPLLTKELELNLQLFESSQLSETSVLLKYKLGK</sequence>
<dbReference type="Proteomes" id="UP000526501">
    <property type="component" value="Unassembled WGS sequence"/>
</dbReference>
<gene>
    <name evidence="2" type="ORF">H5P27_07185</name>
</gene>
<dbReference type="InterPro" id="IPR050765">
    <property type="entry name" value="Riboflavin_Biosynth_HTPR"/>
</dbReference>
<proteinExistence type="predicted"/>
<protein>
    <submittedName>
        <fullName evidence="2">Dihydrofolate reductase</fullName>
    </submittedName>
</protein>
<accession>A0A7X1E861</accession>
<evidence type="ECO:0000259" key="1">
    <source>
        <dbReference type="Pfam" id="PF01872"/>
    </source>
</evidence>
<dbReference type="GO" id="GO:0009231">
    <property type="term" value="P:riboflavin biosynthetic process"/>
    <property type="evidence" value="ECO:0007669"/>
    <property type="project" value="InterPro"/>
</dbReference>
<dbReference type="AlphaFoldDB" id="A0A7X1E861"/>